<dbReference type="PANTHER" id="PTHR35046:SF21">
    <property type="entry name" value="RETROTRANSPOSON GAG DOMAIN-CONTAINING PROTEIN-RELATED"/>
    <property type="match status" value="1"/>
</dbReference>
<organism evidence="2 3">
    <name type="scientific">Solanum tuberosum</name>
    <name type="common">Potato</name>
    <dbReference type="NCBI Taxonomy" id="4113"/>
    <lineage>
        <taxon>Eukaryota</taxon>
        <taxon>Viridiplantae</taxon>
        <taxon>Streptophyta</taxon>
        <taxon>Embryophyta</taxon>
        <taxon>Tracheophyta</taxon>
        <taxon>Spermatophyta</taxon>
        <taxon>Magnoliopsida</taxon>
        <taxon>eudicotyledons</taxon>
        <taxon>Gunneridae</taxon>
        <taxon>Pentapetalae</taxon>
        <taxon>asterids</taxon>
        <taxon>lamiids</taxon>
        <taxon>Solanales</taxon>
        <taxon>Solanaceae</taxon>
        <taxon>Solanoideae</taxon>
        <taxon>Solaneae</taxon>
        <taxon>Solanum</taxon>
    </lineage>
</organism>
<evidence type="ECO:0000256" key="1">
    <source>
        <dbReference type="SAM" id="MobiDB-lite"/>
    </source>
</evidence>
<dbReference type="PANTHER" id="PTHR35046">
    <property type="entry name" value="ZINC KNUCKLE (CCHC-TYPE) FAMILY PROTEIN"/>
    <property type="match status" value="1"/>
</dbReference>
<dbReference type="Proteomes" id="UP000826656">
    <property type="component" value="Unassembled WGS sequence"/>
</dbReference>
<evidence type="ECO:0000313" key="2">
    <source>
        <dbReference type="EMBL" id="KAH0778774.1"/>
    </source>
</evidence>
<name>A0ABQ7WDF3_SOLTU</name>
<reference evidence="2 3" key="1">
    <citation type="journal article" date="2021" name="bioRxiv">
        <title>Chromosome-scale and haplotype-resolved genome assembly of a tetraploid potato cultivar.</title>
        <authorList>
            <person name="Sun H."/>
            <person name="Jiao W.-B."/>
            <person name="Krause K."/>
            <person name="Campoy J.A."/>
            <person name="Goel M."/>
            <person name="Folz-Donahue K."/>
            <person name="Kukat C."/>
            <person name="Huettel B."/>
            <person name="Schneeberger K."/>
        </authorList>
    </citation>
    <scope>NUCLEOTIDE SEQUENCE [LARGE SCALE GENOMIC DNA]</scope>
    <source>
        <strain evidence="2">SolTubOtavaFocal</strain>
        <tissue evidence="2">Leaves</tissue>
    </source>
</reference>
<feature type="region of interest" description="Disordered" evidence="1">
    <location>
        <begin position="248"/>
        <end position="273"/>
    </location>
</feature>
<comment type="caution">
    <text evidence="2">The sequence shown here is derived from an EMBL/GenBank/DDBJ whole genome shotgun (WGS) entry which is preliminary data.</text>
</comment>
<feature type="region of interest" description="Disordered" evidence="1">
    <location>
        <begin position="312"/>
        <end position="361"/>
    </location>
</feature>
<evidence type="ECO:0008006" key="4">
    <source>
        <dbReference type="Google" id="ProtNLM"/>
    </source>
</evidence>
<proteinExistence type="predicted"/>
<gene>
    <name evidence="2" type="ORF">KY290_005201</name>
</gene>
<accession>A0ABQ7WDF3</accession>
<dbReference type="EMBL" id="JAIVGD010000002">
    <property type="protein sequence ID" value="KAH0778774.1"/>
    <property type="molecule type" value="Genomic_DNA"/>
</dbReference>
<evidence type="ECO:0000313" key="3">
    <source>
        <dbReference type="Proteomes" id="UP000826656"/>
    </source>
</evidence>
<protein>
    <recommendedName>
        <fullName evidence="4">Retrotransposon gag domain-containing protein</fullName>
    </recommendedName>
</protein>
<feature type="compositionally biased region" description="Basic and acidic residues" evidence="1">
    <location>
        <begin position="248"/>
        <end position="258"/>
    </location>
</feature>
<keyword evidence="3" id="KW-1185">Reference proteome</keyword>
<sequence>MPQTQPIPVIEVRNDEYQGGYEGEGEKASWNDALGNRPRGQMMYKERRDRFGPVPHGRRPYGNQTQGGEQREAYANQEYGEVQRGYYNHDQGGNGGRDVGINSIKTNLPPFKRECNPDDYLEWESLCERILQVNDLTKVKKSCLAIIAQFEGFVITWWEYMKRYHLVLQDGHPPPWTGLKALMRLEYTENEEHVVIRFKVGLNKEISSKMTIHKFASLNDIFEAANEVERELKNEKVPKYKGKDFKKPYEKKPFEGDTPKYPPRKGGNNDPTELPKGIQCHKYRGWCHMMCECPSRLNVLVQGGELYLDEEVGQEEGCEEETQEEGEFEGDEDEEQDPCEGKDVAIPNGLMRKVPIEEAWP</sequence>
<feature type="compositionally biased region" description="Acidic residues" evidence="1">
    <location>
        <begin position="312"/>
        <end position="338"/>
    </location>
</feature>
<feature type="region of interest" description="Disordered" evidence="1">
    <location>
        <begin position="50"/>
        <end position="69"/>
    </location>
</feature>